<gene>
    <name evidence="2" type="ORF">DDE83_005157</name>
</gene>
<evidence type="ECO:0000256" key="1">
    <source>
        <dbReference type="SAM" id="MobiDB-lite"/>
    </source>
</evidence>
<organism evidence="2 3">
    <name type="scientific">Stemphylium lycopersici</name>
    <name type="common">Tomato gray leaf spot disease fungus</name>
    <name type="synonym">Thyrospora lycopersici</name>
    <dbReference type="NCBI Taxonomy" id="183478"/>
    <lineage>
        <taxon>Eukaryota</taxon>
        <taxon>Fungi</taxon>
        <taxon>Dikarya</taxon>
        <taxon>Ascomycota</taxon>
        <taxon>Pezizomycotina</taxon>
        <taxon>Dothideomycetes</taxon>
        <taxon>Pleosporomycetidae</taxon>
        <taxon>Pleosporales</taxon>
        <taxon>Pleosporineae</taxon>
        <taxon>Pleosporaceae</taxon>
        <taxon>Stemphylium</taxon>
    </lineage>
</organism>
<proteinExistence type="predicted"/>
<comment type="caution">
    <text evidence="2">The sequence shown here is derived from an EMBL/GenBank/DDBJ whole genome shotgun (WGS) entry which is preliminary data.</text>
</comment>
<dbReference type="OrthoDB" id="5341924at2759"/>
<reference evidence="3" key="1">
    <citation type="submission" date="2018-05" db="EMBL/GenBank/DDBJ databases">
        <title>Draft genome sequence of Stemphylium lycopersici strain CIDEFI 213.</title>
        <authorList>
            <person name="Medina R."/>
            <person name="Franco M.E.E."/>
            <person name="Lucentini C.G."/>
            <person name="Saparrat M.C.N."/>
            <person name="Balatti P.A."/>
        </authorList>
    </citation>
    <scope>NUCLEOTIDE SEQUENCE [LARGE SCALE GENOMIC DNA]</scope>
    <source>
        <strain evidence="3">CIDEFI 213</strain>
    </source>
</reference>
<dbReference type="Proteomes" id="UP000249619">
    <property type="component" value="Unassembled WGS sequence"/>
</dbReference>
<feature type="region of interest" description="Disordered" evidence="1">
    <location>
        <begin position="42"/>
        <end position="86"/>
    </location>
</feature>
<dbReference type="AlphaFoldDB" id="A0A364N2L7"/>
<evidence type="ECO:0000313" key="2">
    <source>
        <dbReference type="EMBL" id="RAR10196.1"/>
    </source>
</evidence>
<evidence type="ECO:0000313" key="3">
    <source>
        <dbReference type="Proteomes" id="UP000249619"/>
    </source>
</evidence>
<protein>
    <submittedName>
        <fullName evidence="2">Uncharacterized protein</fullName>
    </submittedName>
</protein>
<keyword evidence="3" id="KW-1185">Reference proteome</keyword>
<accession>A0A364N2L7</accession>
<name>A0A364N2L7_STELY</name>
<dbReference type="STRING" id="183478.A0A364N2L7"/>
<dbReference type="EMBL" id="QGDH01000068">
    <property type="protein sequence ID" value="RAR10196.1"/>
    <property type="molecule type" value="Genomic_DNA"/>
</dbReference>
<sequence>MSPAHTCFRTALAQAFRTNNRGVVASSSVAAFLVPTLGSPSRRTFTSGKRHSNAEEPSPHPSNGAVEHESDTRRLSKPKNWLQPRIPCPRGEAQGDIKAWLAVLDQFLPGHLRLEPSSDVEIPVKSFDLAFILGSAQAASVDILSHLGLVEGRWQTLLWMVKKLAEDGLRSLDATVQLEQYANLMSQEGESRTLKDMTESPISLQRRLAPRDLNLTLDAATSAPDSIRFQHTTVKRALGQLWRSLASMIMTSAEWGQDGHGQEDIIMPRVLEVIAYMHHCGLMPDSVYTYHPSQEKHALQQPPTIHMLSSKILTALSDATWKAHEASVKIAKDRANAQYFLGHEIPGSRFKSHVTEVTPELWLELVLWSCLHGGWVQDGVAILEELATKEGGHRWALISWREIMEKEQQEAPTPSKSWSLLPMNKDAFASAQDRARTRKTISSEVVTAFVDGLVNQMRLGVGGRGLDPERLVDSIKTLKGLLDANKLSLGSTSWNSIMARLIESGGFVPEKRPEVLLRIVELAPGFGVEVGAPNASASTSTEIPYFFEPTTLPLSLLHRAMRAFINTGDITGAMSTLSLLQRYTDDNKQKSVQQFFTLLRNSPQLQKDEPFTSRSPPVSFPAFDTKLPVPLLARLLDLATETKLFNLGRWLLFSDDLDGPLIGPALYGHRNMAASLVRFGTLAGENDLVLKVIKAAGTWNEKYQQQRMPAEVLISMLCCQLKLRRWESVRGMQRYVEETSTFRPRPIIVTTFASELLRTSHEPEEVRAQAKDAFTGLLFAWENLILENIKDELDCTLSIMSTVNEYWKEYCSRFLAFSSRQVIKLSADDFNRVLGGVLDGYGSVKGAKVVDQWCYKPPKTFEAYRAPGGLPGMPRYRVTKGDEFEDRPEDIELVQDSGARLIFQGRVNANRQTIWAVIRKVQEEVVLYQGGGKKLSEAARTEVRDTLKWAARFLYYLGFDYEDIIRDLGSLAELAELEAPAASKEFDGAQQSDS</sequence>